<sequence>MKIKPCPNPSNVFSKHCKDHSRFPMYQKRSIFDGDNHRVKFRREVSEDIVSLTSLRSKSIDSESEIENLENKSLSSSEVEEDGDEASEEDDSSIQTKAATISFGALAKAQSILTQSTSVRQQANSQIDGTRRKDLDKPKYQPPGTKVQREFHRPNTHAPSEMTSKKAVTRRREVVTIKTRQARDPRFEPLGDSLQAITLTKAYSFLDNYRETEMKDLKVAIKQTKNVEEKEKLKKTLLIMESKKKAKLRKLKEQEIIDQHRKQEKALVKQGKKPFYLKKSEQKKQILLDQFNGLKGKKLDRVIERRRKKLEGRQKKKLPFVRRSQE</sequence>
<comment type="similarity">
    <text evidence="2 10">Belongs to the RRP36 family.</text>
</comment>
<comment type="function">
    <text evidence="9 10">Component of the 90S pre-ribosome involved in the maturation of rRNAs. Required for early cleavages of the pre-RNAs in the 40S ribosomal subunit maturation pathway.</text>
</comment>
<comment type="subcellular location">
    <subcellularLocation>
        <location evidence="1 10">Nucleus</location>
        <location evidence="1 10">Nucleolus</location>
    </subcellularLocation>
</comment>
<dbReference type="AlphaFoldDB" id="A0A0B1P0F3"/>
<evidence type="ECO:0000313" key="13">
    <source>
        <dbReference type="Proteomes" id="UP000030854"/>
    </source>
</evidence>
<organism evidence="12 13">
    <name type="scientific">Uncinula necator</name>
    <name type="common">Grape powdery mildew</name>
    <dbReference type="NCBI Taxonomy" id="52586"/>
    <lineage>
        <taxon>Eukaryota</taxon>
        <taxon>Fungi</taxon>
        <taxon>Dikarya</taxon>
        <taxon>Ascomycota</taxon>
        <taxon>Pezizomycotina</taxon>
        <taxon>Leotiomycetes</taxon>
        <taxon>Erysiphales</taxon>
        <taxon>Erysiphaceae</taxon>
        <taxon>Erysiphe</taxon>
    </lineage>
</organism>
<keyword evidence="4 10" id="KW-0690">Ribosome biogenesis</keyword>
<dbReference type="GO" id="GO:0000462">
    <property type="term" value="P:maturation of SSU-rRNA from tricistronic rRNA transcript (SSU-rRNA, 5.8S rRNA, LSU-rRNA)"/>
    <property type="evidence" value="ECO:0007669"/>
    <property type="project" value="TreeGrafter"/>
</dbReference>
<keyword evidence="7 10" id="KW-0539">Nucleus</keyword>
<feature type="compositionally biased region" description="Acidic residues" evidence="11">
    <location>
        <begin position="78"/>
        <end position="92"/>
    </location>
</feature>
<evidence type="ECO:0000256" key="10">
    <source>
        <dbReference type="RuleBase" id="RU368027"/>
    </source>
</evidence>
<dbReference type="PANTHER" id="PTHR21738">
    <property type="entry name" value="RIBOSOMAL RNA PROCESSING PROTEIN 36 HOMOLOG"/>
    <property type="match status" value="1"/>
</dbReference>
<evidence type="ECO:0000256" key="4">
    <source>
        <dbReference type="ARBA" id="ARBA00022517"/>
    </source>
</evidence>
<feature type="compositionally biased region" description="Polar residues" evidence="11">
    <location>
        <begin position="113"/>
        <end position="128"/>
    </location>
</feature>
<keyword evidence="6" id="KW-0175">Coiled coil</keyword>
<evidence type="ECO:0000256" key="7">
    <source>
        <dbReference type="ARBA" id="ARBA00023242"/>
    </source>
</evidence>
<keyword evidence="13" id="KW-1185">Reference proteome</keyword>
<evidence type="ECO:0000256" key="1">
    <source>
        <dbReference type="ARBA" id="ARBA00004604"/>
    </source>
</evidence>
<dbReference type="EMBL" id="JNVN01002314">
    <property type="protein sequence ID" value="KHJ32132.1"/>
    <property type="molecule type" value="Genomic_DNA"/>
</dbReference>
<keyword evidence="8 10" id="KW-0687">Ribonucleoprotein</keyword>
<evidence type="ECO:0000256" key="6">
    <source>
        <dbReference type="ARBA" id="ARBA00023054"/>
    </source>
</evidence>
<comment type="subunit">
    <text evidence="3 10">Associates with 90S and pre-40S pre-ribosomal particles.</text>
</comment>
<proteinExistence type="inferred from homology"/>
<dbReference type="STRING" id="52586.A0A0B1P0F3"/>
<dbReference type="GO" id="GO:0005730">
    <property type="term" value="C:nucleolus"/>
    <property type="evidence" value="ECO:0007669"/>
    <property type="project" value="UniProtKB-SubCell"/>
</dbReference>
<dbReference type="OMA" id="ERKEMPW"/>
<keyword evidence="5 10" id="KW-0698">rRNA processing</keyword>
<dbReference type="HOGENOM" id="CLU_048802_0_0_1"/>
<feature type="compositionally biased region" description="Basic residues" evidence="11">
    <location>
        <begin position="306"/>
        <end position="320"/>
    </location>
</feature>
<evidence type="ECO:0000256" key="2">
    <source>
        <dbReference type="ARBA" id="ARBA00009418"/>
    </source>
</evidence>
<feature type="region of interest" description="Disordered" evidence="11">
    <location>
        <begin position="306"/>
        <end position="326"/>
    </location>
</feature>
<feature type="region of interest" description="Disordered" evidence="11">
    <location>
        <begin position="56"/>
        <end position="96"/>
    </location>
</feature>
<evidence type="ECO:0000256" key="9">
    <source>
        <dbReference type="ARBA" id="ARBA00025053"/>
    </source>
</evidence>
<evidence type="ECO:0000256" key="8">
    <source>
        <dbReference type="ARBA" id="ARBA00023274"/>
    </source>
</evidence>
<feature type="compositionally biased region" description="Basic and acidic residues" evidence="11">
    <location>
        <begin position="129"/>
        <end position="139"/>
    </location>
</feature>
<evidence type="ECO:0000256" key="5">
    <source>
        <dbReference type="ARBA" id="ARBA00022552"/>
    </source>
</evidence>
<dbReference type="GO" id="GO:0030686">
    <property type="term" value="C:90S preribosome"/>
    <property type="evidence" value="ECO:0007669"/>
    <property type="project" value="TreeGrafter"/>
</dbReference>
<feature type="region of interest" description="Disordered" evidence="11">
    <location>
        <begin position="113"/>
        <end position="172"/>
    </location>
</feature>
<evidence type="ECO:0000256" key="3">
    <source>
        <dbReference type="ARBA" id="ARBA00011167"/>
    </source>
</evidence>
<evidence type="ECO:0000256" key="11">
    <source>
        <dbReference type="SAM" id="MobiDB-lite"/>
    </source>
</evidence>
<accession>A0A0B1P0F3</accession>
<gene>
    <name evidence="12" type="ORF">EV44_g5121</name>
</gene>
<dbReference type="PANTHER" id="PTHR21738:SF0">
    <property type="entry name" value="RIBOSOMAL RNA PROCESSING PROTEIN 36 HOMOLOG"/>
    <property type="match status" value="1"/>
</dbReference>
<dbReference type="Pfam" id="PF06102">
    <property type="entry name" value="RRP36"/>
    <property type="match status" value="1"/>
</dbReference>
<evidence type="ECO:0000313" key="12">
    <source>
        <dbReference type="EMBL" id="KHJ32132.1"/>
    </source>
</evidence>
<dbReference type="Proteomes" id="UP000030854">
    <property type="component" value="Unassembled WGS sequence"/>
</dbReference>
<protein>
    <recommendedName>
        <fullName evidence="10">rRNA biogenesis protein RRP36</fullName>
    </recommendedName>
</protein>
<comment type="caution">
    <text evidence="12">The sequence shown here is derived from an EMBL/GenBank/DDBJ whole genome shotgun (WGS) entry which is preliminary data.</text>
</comment>
<reference evidence="12 13" key="1">
    <citation type="journal article" date="2014" name="BMC Genomics">
        <title>Adaptive genomic structural variation in the grape powdery mildew pathogen, Erysiphe necator.</title>
        <authorList>
            <person name="Jones L."/>
            <person name="Riaz S."/>
            <person name="Morales-Cruz A."/>
            <person name="Amrine K.C."/>
            <person name="McGuire B."/>
            <person name="Gubler W.D."/>
            <person name="Walker M.A."/>
            <person name="Cantu D."/>
        </authorList>
    </citation>
    <scope>NUCLEOTIDE SEQUENCE [LARGE SCALE GENOMIC DNA]</scope>
    <source>
        <strain evidence="13">c</strain>
    </source>
</reference>
<dbReference type="InterPro" id="IPR009292">
    <property type="entry name" value="RRP36"/>
</dbReference>
<name>A0A0B1P0F3_UNCNE</name>